<evidence type="ECO:0000256" key="9">
    <source>
        <dbReference type="ARBA" id="ARBA00034808"/>
    </source>
</evidence>
<keyword evidence="4 11" id="KW-0347">Helicase</keyword>
<dbReference type="PANTHER" id="PTHR11070">
    <property type="entry name" value="UVRD / RECB / PCRA DNA HELICASE FAMILY MEMBER"/>
    <property type="match status" value="1"/>
</dbReference>
<evidence type="ECO:0000256" key="6">
    <source>
        <dbReference type="ARBA" id="ARBA00023125"/>
    </source>
</evidence>
<feature type="domain" description="UvrD-like helicase ATP-binding" evidence="13">
    <location>
        <begin position="47"/>
        <end position="333"/>
    </location>
</feature>
<dbReference type="Gene3D" id="3.40.50.300">
    <property type="entry name" value="P-loop containing nucleotide triphosphate hydrolases"/>
    <property type="match status" value="2"/>
</dbReference>
<feature type="region of interest" description="Disordered" evidence="12">
    <location>
        <begin position="760"/>
        <end position="831"/>
    </location>
</feature>
<dbReference type="STRING" id="1912795.BK816_06715"/>
<dbReference type="KEGG" id="avu:BK816_06715"/>
<dbReference type="SUPFAM" id="SSF52540">
    <property type="entry name" value="P-loop containing nucleoside triphosphate hydrolases"/>
    <property type="match status" value="1"/>
</dbReference>
<dbReference type="Gene3D" id="1.10.10.160">
    <property type="match status" value="1"/>
</dbReference>
<dbReference type="GO" id="GO:0005524">
    <property type="term" value="F:ATP binding"/>
    <property type="evidence" value="ECO:0007669"/>
    <property type="project" value="UniProtKB-UniRule"/>
</dbReference>
<dbReference type="Pfam" id="PF21196">
    <property type="entry name" value="PcrA_UvrD_tudor"/>
    <property type="match status" value="1"/>
</dbReference>
<dbReference type="AlphaFoldDB" id="A0A1D9MMJ9"/>
<evidence type="ECO:0000256" key="2">
    <source>
        <dbReference type="ARBA" id="ARBA00022741"/>
    </source>
</evidence>
<dbReference type="CDD" id="cd18807">
    <property type="entry name" value="SF1_C_UvrD"/>
    <property type="match status" value="2"/>
</dbReference>
<dbReference type="InterPro" id="IPR000212">
    <property type="entry name" value="DNA_helicase_UvrD/REP"/>
</dbReference>
<sequence>MAANTAAQMVPTEVGAGYDPALGPAGEYLDPAELEAERNAQITKLLTGLNPEQSAAVTHGGSALLVVAGAGSGKTRVLTHRIAHLIATGRARPFEILAITFTNKAAAEMSERTVALIGNQARGMWVSTFHSACVRILRKHADALGLKSTFTIYDQTDAQRLMTMVCKDLNLDPKQFPPKNFSRRVSDLKNELVDPHAYGESAPADPFGQHLVTVYQRYQERLKEANAVDFDDLIMLTVQLLQTQPAVAEMYHRRFRHILIDEYQDTNHAQYMLAALLTGDGSDGVPPAELTVVGDSDQSIYAFRGATIRNIEEFEKDYPNARVITLNQNYRSTQNILSGANAIISQNQNRRVKELWSDLGQGDKIVIDAAPSDREEANFIIKEIDELAGQYQYGDFAVFYRTNAQSRAIEEALTRNGIPYRVVGGTKFYDRAEIKDAIAYLQLTHNPDDVVAFNRIVNTPRRGIGAKAIAMVNEWANTYQQSTGAAMARLVLSQGNASEAVQAEIDELWPQIGKLPPVTGLSTRAEKSLAEFAAMIFQSRLKIAEGVAVLLDHLLDVSGYLAALRASTDLQDVSRIENLAELHSVASEFEQLQNMLEKELPPDVERGDHLADFLEKVALVSDTDQLPNQDDQGEVTLMTVHTAKGLEFPVVFVTGMEDGTFPHERAMYSQSELEEERRLAYVAITRARKRLYLTRAHMRTAWGKSIEKVASRFLDELPAEIVLETDRTLVPSHPFVSTGWGGSYGSSYPRSGRENYGGGVGGYRHVRAPRSEDDDFAPAIGSGQGLRSTLTGSERPVSPTAAARVAKRQQQSGASAGASGDWPNYPAGTRVTHSAYGDGTVRETSGQGASLVYHIDFDNGTSKRIMARFKKVTAI</sequence>
<dbReference type="PANTHER" id="PTHR11070:SF2">
    <property type="entry name" value="ATP-DEPENDENT DNA HELICASE SRS2"/>
    <property type="match status" value="1"/>
</dbReference>
<evidence type="ECO:0000256" key="7">
    <source>
        <dbReference type="ARBA" id="ARBA00023235"/>
    </source>
</evidence>
<dbReference type="GO" id="GO:0016887">
    <property type="term" value="F:ATP hydrolysis activity"/>
    <property type="evidence" value="ECO:0007669"/>
    <property type="project" value="RHEA"/>
</dbReference>
<dbReference type="Proteomes" id="UP000176288">
    <property type="component" value="Chromosome"/>
</dbReference>
<dbReference type="PROSITE" id="PS51217">
    <property type="entry name" value="UVRD_HELICASE_CTER"/>
    <property type="match status" value="1"/>
</dbReference>
<dbReference type="InterPro" id="IPR014017">
    <property type="entry name" value="DNA_helicase_UvrD-like_C"/>
</dbReference>
<dbReference type="GO" id="GO:0009314">
    <property type="term" value="P:response to radiation"/>
    <property type="evidence" value="ECO:0007669"/>
    <property type="project" value="UniProtKB-ARBA"/>
</dbReference>
<evidence type="ECO:0000259" key="13">
    <source>
        <dbReference type="PROSITE" id="PS51198"/>
    </source>
</evidence>
<keyword evidence="5 11" id="KW-0067">ATP-binding</keyword>
<proteinExistence type="inferred from homology"/>
<dbReference type="FunFam" id="1.10.10.160:FF:000001">
    <property type="entry name" value="ATP-dependent DNA helicase"/>
    <property type="match status" value="1"/>
</dbReference>
<evidence type="ECO:0000259" key="14">
    <source>
        <dbReference type="PROSITE" id="PS51217"/>
    </source>
</evidence>
<feature type="compositionally biased region" description="Low complexity" evidence="12">
    <location>
        <begin position="809"/>
        <end position="820"/>
    </location>
</feature>
<evidence type="ECO:0000256" key="5">
    <source>
        <dbReference type="ARBA" id="ARBA00022840"/>
    </source>
</evidence>
<dbReference type="CDD" id="cd17932">
    <property type="entry name" value="DEXQc_UvrD"/>
    <property type="match status" value="1"/>
</dbReference>
<evidence type="ECO:0000256" key="12">
    <source>
        <dbReference type="SAM" id="MobiDB-lite"/>
    </source>
</evidence>
<evidence type="ECO:0000256" key="1">
    <source>
        <dbReference type="ARBA" id="ARBA00009922"/>
    </source>
</evidence>
<dbReference type="EC" id="5.6.2.4" evidence="9"/>
<comment type="catalytic activity">
    <reaction evidence="8">
        <text>Couples ATP hydrolysis with the unwinding of duplex DNA by translocating in the 3'-5' direction.</text>
        <dbReference type="EC" id="5.6.2.4"/>
    </reaction>
</comment>
<evidence type="ECO:0000256" key="10">
    <source>
        <dbReference type="ARBA" id="ARBA00048988"/>
    </source>
</evidence>
<evidence type="ECO:0000256" key="4">
    <source>
        <dbReference type="ARBA" id="ARBA00022806"/>
    </source>
</evidence>
<evidence type="ECO:0000313" key="16">
    <source>
        <dbReference type="Proteomes" id="UP000176288"/>
    </source>
</evidence>
<dbReference type="PROSITE" id="PS51198">
    <property type="entry name" value="UVRD_HELICASE_ATP_BIND"/>
    <property type="match status" value="1"/>
</dbReference>
<organism evidence="15 16">
    <name type="scientific">Boudabousia tangfeifanii</name>
    <dbReference type="NCBI Taxonomy" id="1912795"/>
    <lineage>
        <taxon>Bacteria</taxon>
        <taxon>Bacillati</taxon>
        <taxon>Actinomycetota</taxon>
        <taxon>Actinomycetes</taxon>
        <taxon>Actinomycetales</taxon>
        <taxon>Actinomycetaceae</taxon>
        <taxon>Boudabousia</taxon>
    </lineage>
</organism>
<keyword evidence="3 11" id="KW-0378">Hydrolase</keyword>
<keyword evidence="2 11" id="KW-0547">Nucleotide-binding</keyword>
<accession>A0A1D9MMJ9</accession>
<dbReference type="EMBL" id="CP017812">
    <property type="protein sequence ID" value="AOZ73514.1"/>
    <property type="molecule type" value="Genomic_DNA"/>
</dbReference>
<evidence type="ECO:0000313" key="15">
    <source>
        <dbReference type="EMBL" id="AOZ73514.1"/>
    </source>
</evidence>
<dbReference type="Gene3D" id="1.10.486.10">
    <property type="entry name" value="PCRA, domain 4"/>
    <property type="match status" value="1"/>
</dbReference>
<dbReference type="GO" id="GO:0000725">
    <property type="term" value="P:recombinational repair"/>
    <property type="evidence" value="ECO:0007669"/>
    <property type="project" value="TreeGrafter"/>
</dbReference>
<dbReference type="GO" id="GO:0033202">
    <property type="term" value="C:DNA helicase complex"/>
    <property type="evidence" value="ECO:0007669"/>
    <property type="project" value="TreeGrafter"/>
</dbReference>
<reference evidence="15 16" key="1">
    <citation type="submission" date="2016-10" db="EMBL/GenBank/DDBJ databases">
        <title>Actinomyces aegypiusis sp. nov., isolated from the Aegypius monachus in Qinghai Tibet Plateau China.</title>
        <authorList>
            <person name="Wang Y."/>
        </authorList>
    </citation>
    <scope>NUCLEOTIDE SEQUENCE [LARGE SCALE GENOMIC DNA]</scope>
    <source>
        <strain evidence="15 16">VUL4_3</strain>
    </source>
</reference>
<dbReference type="Pfam" id="PF13361">
    <property type="entry name" value="UvrD_C"/>
    <property type="match status" value="1"/>
</dbReference>
<dbReference type="GO" id="GO:0043138">
    <property type="term" value="F:3'-5' DNA helicase activity"/>
    <property type="evidence" value="ECO:0007669"/>
    <property type="project" value="UniProtKB-EC"/>
</dbReference>
<dbReference type="InterPro" id="IPR014016">
    <property type="entry name" value="UvrD-like_ATP-bd"/>
</dbReference>
<keyword evidence="7" id="KW-0413">Isomerase</keyword>
<comment type="catalytic activity">
    <reaction evidence="10">
        <text>ATP + H2O = ADP + phosphate + H(+)</text>
        <dbReference type="Rhea" id="RHEA:13065"/>
        <dbReference type="ChEBI" id="CHEBI:15377"/>
        <dbReference type="ChEBI" id="CHEBI:15378"/>
        <dbReference type="ChEBI" id="CHEBI:30616"/>
        <dbReference type="ChEBI" id="CHEBI:43474"/>
        <dbReference type="ChEBI" id="CHEBI:456216"/>
        <dbReference type="EC" id="5.6.2.4"/>
    </reaction>
</comment>
<evidence type="ECO:0000256" key="3">
    <source>
        <dbReference type="ARBA" id="ARBA00022801"/>
    </source>
</evidence>
<comment type="similarity">
    <text evidence="1">Belongs to the helicase family. UvrD subfamily.</text>
</comment>
<keyword evidence="16" id="KW-1185">Reference proteome</keyword>
<dbReference type="GO" id="GO:0003677">
    <property type="term" value="F:DNA binding"/>
    <property type="evidence" value="ECO:0007669"/>
    <property type="project" value="UniProtKB-KW"/>
</dbReference>
<name>A0A1D9MMJ9_9ACTO</name>
<protein>
    <recommendedName>
        <fullName evidence="9">DNA 3'-5' helicase</fullName>
        <ecNumber evidence="9">5.6.2.4</ecNumber>
    </recommendedName>
</protein>
<evidence type="ECO:0000256" key="11">
    <source>
        <dbReference type="PROSITE-ProRule" id="PRU00560"/>
    </source>
</evidence>
<evidence type="ECO:0000256" key="8">
    <source>
        <dbReference type="ARBA" id="ARBA00034617"/>
    </source>
</evidence>
<dbReference type="InterPro" id="IPR013986">
    <property type="entry name" value="DExx_box_DNA_helicase_dom_sf"/>
</dbReference>
<dbReference type="GO" id="GO:0005829">
    <property type="term" value="C:cytosol"/>
    <property type="evidence" value="ECO:0007669"/>
    <property type="project" value="TreeGrafter"/>
</dbReference>
<feature type="binding site" evidence="11">
    <location>
        <begin position="68"/>
        <end position="75"/>
    </location>
    <ligand>
        <name>ATP</name>
        <dbReference type="ChEBI" id="CHEBI:30616"/>
    </ligand>
</feature>
<dbReference type="InterPro" id="IPR027417">
    <property type="entry name" value="P-loop_NTPase"/>
</dbReference>
<feature type="domain" description="UvrD-like helicase C-terminal" evidence="14">
    <location>
        <begin position="334"/>
        <end position="645"/>
    </location>
</feature>
<dbReference type="Pfam" id="PF00580">
    <property type="entry name" value="UvrD-helicase"/>
    <property type="match status" value="1"/>
</dbReference>
<keyword evidence="6" id="KW-0238">DNA-binding</keyword>
<gene>
    <name evidence="15" type="ORF">BK816_06715</name>
</gene>